<reference evidence="2" key="1">
    <citation type="submission" date="2007-04" db="EMBL/GenBank/DDBJ databases">
        <title>Annotation of Pediculus humanus corporis strain USDA.</title>
        <authorList>
            <person name="Kirkness E."/>
            <person name="Hannick L."/>
            <person name="Hass B."/>
            <person name="Bruggner R."/>
            <person name="Lawson D."/>
            <person name="Bidwell S."/>
            <person name="Joardar V."/>
            <person name="Caler E."/>
            <person name="Walenz B."/>
            <person name="Inman J."/>
            <person name="Schobel S."/>
            <person name="Galinsky K."/>
            <person name="Amedeo P."/>
            <person name="Strausberg R."/>
        </authorList>
    </citation>
    <scope>NUCLEOTIDE SEQUENCE</scope>
    <source>
        <strain evidence="2">USDA</strain>
    </source>
</reference>
<dbReference type="EMBL" id="DS235873">
    <property type="protein sequence ID" value="EEB19622.1"/>
    <property type="molecule type" value="Genomic_DNA"/>
</dbReference>
<evidence type="ECO:0000313" key="4">
    <source>
        <dbReference type="Proteomes" id="UP000009046"/>
    </source>
</evidence>
<evidence type="ECO:0000313" key="3">
    <source>
        <dbReference type="EnsemblMetazoa" id="PHUM581510-PA"/>
    </source>
</evidence>
<reference evidence="3" key="3">
    <citation type="submission" date="2020-05" db="UniProtKB">
        <authorList>
            <consortium name="EnsemblMetazoa"/>
        </authorList>
    </citation>
    <scope>IDENTIFICATION</scope>
    <source>
        <strain evidence="3">USDA</strain>
    </source>
</reference>
<feature type="compositionally biased region" description="Polar residues" evidence="1">
    <location>
        <begin position="1"/>
        <end position="12"/>
    </location>
</feature>
<dbReference type="Proteomes" id="UP000009046">
    <property type="component" value="Unassembled WGS sequence"/>
</dbReference>
<dbReference type="GeneID" id="8232369"/>
<evidence type="ECO:0000256" key="1">
    <source>
        <dbReference type="SAM" id="MobiDB-lite"/>
    </source>
</evidence>
<accession>E0W1P0</accession>
<keyword evidence="4" id="KW-1185">Reference proteome</keyword>
<dbReference type="EMBL" id="AAZO01007079">
    <property type="status" value="NOT_ANNOTATED_CDS"/>
    <property type="molecule type" value="Genomic_DNA"/>
</dbReference>
<protein>
    <submittedName>
        <fullName evidence="2 3">Uncharacterized protein</fullName>
    </submittedName>
</protein>
<reference evidence="2" key="2">
    <citation type="submission" date="2007-04" db="EMBL/GenBank/DDBJ databases">
        <title>The genome of the human body louse.</title>
        <authorList>
            <consortium name="The Human Body Louse Genome Consortium"/>
            <person name="Kirkness E."/>
            <person name="Walenz B."/>
            <person name="Hass B."/>
            <person name="Bruggner R."/>
            <person name="Strausberg R."/>
        </authorList>
    </citation>
    <scope>NUCLEOTIDE SEQUENCE</scope>
    <source>
        <strain evidence="2">USDA</strain>
    </source>
</reference>
<evidence type="ECO:0000313" key="2">
    <source>
        <dbReference type="EMBL" id="EEB19622.1"/>
    </source>
</evidence>
<proteinExistence type="predicted"/>
<name>E0W1P0_PEDHC</name>
<sequence>MQTGGNTGNKNILKSVRPPANAQSTETIDESKLIEMEKYIVSESKDYAMIR</sequence>
<feature type="region of interest" description="Disordered" evidence="1">
    <location>
        <begin position="1"/>
        <end position="27"/>
    </location>
</feature>
<dbReference type="AlphaFoldDB" id="E0W1P0"/>
<dbReference type="EnsemblMetazoa" id="PHUM581510-RA">
    <property type="protein sequence ID" value="PHUM581510-PA"/>
    <property type="gene ID" value="PHUM581510"/>
</dbReference>
<dbReference type="CTD" id="8232369"/>
<dbReference type="VEuPathDB" id="VectorBase:PHUM581510"/>
<gene>
    <name evidence="3" type="primary">8232369</name>
    <name evidence="2" type="ORF">Phum_PHUM581510</name>
</gene>
<dbReference type="KEGG" id="phu:Phum_PHUM581510"/>
<dbReference type="HOGENOM" id="CLU_3108841_0_0_1"/>
<dbReference type="InParanoid" id="E0W1P0"/>
<dbReference type="RefSeq" id="XP_002432360.1">
    <property type="nucleotide sequence ID" value="XM_002432315.1"/>
</dbReference>
<organism>
    <name type="scientific">Pediculus humanus subsp. corporis</name>
    <name type="common">Body louse</name>
    <dbReference type="NCBI Taxonomy" id="121224"/>
    <lineage>
        <taxon>Eukaryota</taxon>
        <taxon>Metazoa</taxon>
        <taxon>Ecdysozoa</taxon>
        <taxon>Arthropoda</taxon>
        <taxon>Hexapoda</taxon>
        <taxon>Insecta</taxon>
        <taxon>Pterygota</taxon>
        <taxon>Neoptera</taxon>
        <taxon>Paraneoptera</taxon>
        <taxon>Psocodea</taxon>
        <taxon>Troctomorpha</taxon>
        <taxon>Phthiraptera</taxon>
        <taxon>Anoplura</taxon>
        <taxon>Pediculidae</taxon>
        <taxon>Pediculus</taxon>
    </lineage>
</organism>